<gene>
    <name evidence="3" type="ORF">E2B99_04155</name>
</gene>
<dbReference type="Pfam" id="PF14341">
    <property type="entry name" value="PilX_N"/>
    <property type="match status" value="1"/>
</dbReference>
<organism evidence="3 4">
    <name type="scientific">Alkanindiges illinoisensis</name>
    <dbReference type="NCBI Taxonomy" id="197183"/>
    <lineage>
        <taxon>Bacteria</taxon>
        <taxon>Pseudomonadati</taxon>
        <taxon>Pseudomonadota</taxon>
        <taxon>Gammaproteobacteria</taxon>
        <taxon>Moraxellales</taxon>
        <taxon>Moraxellaceae</taxon>
        <taxon>Alkanindiges</taxon>
    </lineage>
</organism>
<reference evidence="3 4" key="1">
    <citation type="submission" date="2019-03" db="EMBL/GenBank/DDBJ databases">
        <title>Alkanindiges illinoisensis: a potential pathogenic isolated from ascites of a gastric cancer patient with abdominal metastasis.</title>
        <authorList>
            <person name="Hu X."/>
            <person name="Yang B."/>
            <person name="Yan X."/>
            <person name="Lin L."/>
            <person name="Zhao H."/>
            <person name="Zhou F."/>
            <person name="Su B."/>
            <person name="Chen J."/>
            <person name="Rui Y."/>
            <person name="Wang Q."/>
            <person name="Zheng L."/>
        </authorList>
    </citation>
    <scope>NUCLEOTIDE SEQUENCE [LARGE SCALE GENOMIC DNA]</scope>
    <source>
        <strain evidence="3 4">NFYY 23406</strain>
    </source>
</reference>
<evidence type="ECO:0000256" key="1">
    <source>
        <dbReference type="SAM" id="Phobius"/>
    </source>
</evidence>
<dbReference type="OrthoDB" id="6707347at2"/>
<evidence type="ECO:0000313" key="3">
    <source>
        <dbReference type="EMBL" id="TEU29265.1"/>
    </source>
</evidence>
<dbReference type="RefSeq" id="WP_134243717.1">
    <property type="nucleotide sequence ID" value="NZ_SNTY01000014.1"/>
</dbReference>
<comment type="caution">
    <text evidence="3">The sequence shown here is derived from an EMBL/GenBank/DDBJ whole genome shotgun (WGS) entry which is preliminary data.</text>
</comment>
<keyword evidence="1" id="KW-1133">Transmembrane helix</keyword>
<evidence type="ECO:0000259" key="2">
    <source>
        <dbReference type="Pfam" id="PF14341"/>
    </source>
</evidence>
<dbReference type="AlphaFoldDB" id="A0A4Y7XDH1"/>
<proteinExistence type="predicted"/>
<dbReference type="InterPro" id="IPR025746">
    <property type="entry name" value="PilX_N_dom"/>
</dbReference>
<evidence type="ECO:0000313" key="4">
    <source>
        <dbReference type="Proteomes" id="UP000297834"/>
    </source>
</evidence>
<name>A0A4Y7XDH1_9GAMM</name>
<protein>
    <recommendedName>
        <fullName evidence="2">Type 4 fimbrial biogenesis protein PilX N-terminal domain-containing protein</fullName>
    </recommendedName>
</protein>
<accession>A0A4Y7XDH1</accession>
<sequence length="272" mass="29539">MTSTRVSQTGATLITVLVMLLLITIVGTYAMSQGLMNLKIATNSQIQKILMQSSDVALNSLEKNFALNQNVRLDATPIGQILLPGNEDWELQFCFKPSELNATKTLTNASFFDLTDYRIIQRKDNTATGVSDAQSGDKTKGYCDIDTMFAIGRKAVVTQIALSQPDDLAGTTKKYQLSAKKIDLKQGNTEVKRVKVTVTSLSPSLAAGVNDDQIKTCLSDRMMDATAINNLKDATTKVAVETVDQCLRNLGVPVNSQVSEYVVNVDDSSSNL</sequence>
<keyword evidence="1" id="KW-0812">Transmembrane</keyword>
<dbReference type="EMBL" id="SNTY01000014">
    <property type="protein sequence ID" value="TEU29265.1"/>
    <property type="molecule type" value="Genomic_DNA"/>
</dbReference>
<dbReference type="Proteomes" id="UP000297834">
    <property type="component" value="Unassembled WGS sequence"/>
</dbReference>
<keyword evidence="1" id="KW-0472">Membrane</keyword>
<keyword evidence="4" id="KW-1185">Reference proteome</keyword>
<feature type="transmembrane region" description="Helical" evidence="1">
    <location>
        <begin position="12"/>
        <end position="31"/>
    </location>
</feature>
<feature type="domain" description="Type 4 fimbrial biogenesis protein PilX N-terminal" evidence="2">
    <location>
        <begin position="10"/>
        <end position="58"/>
    </location>
</feature>